<keyword evidence="2" id="KW-0238">DNA-binding</keyword>
<reference evidence="3" key="1">
    <citation type="submission" date="2016-10" db="EMBL/GenBank/DDBJ databases">
        <authorList>
            <person name="Varghese N."/>
            <person name="Submissions S."/>
        </authorList>
    </citation>
    <scope>NUCLEOTIDE SEQUENCE [LARGE SCALE GENOMIC DNA]</scope>
    <source>
        <strain evidence="3">DSM 1565</strain>
    </source>
</reference>
<dbReference type="Gene3D" id="1.10.10.10">
    <property type="entry name" value="Winged helix-like DNA-binding domain superfamily/Winged helix DNA-binding domain"/>
    <property type="match status" value="1"/>
</dbReference>
<dbReference type="GO" id="GO:0003677">
    <property type="term" value="F:DNA binding"/>
    <property type="evidence" value="ECO:0007669"/>
    <property type="project" value="UniProtKB-KW"/>
</dbReference>
<dbReference type="GO" id="GO:0003700">
    <property type="term" value="F:DNA-binding transcription factor activity"/>
    <property type="evidence" value="ECO:0007669"/>
    <property type="project" value="InterPro"/>
</dbReference>
<feature type="domain" description="HTH arsR-type" evidence="1">
    <location>
        <begin position="15"/>
        <end position="109"/>
    </location>
</feature>
<dbReference type="CDD" id="cd00090">
    <property type="entry name" value="HTH_ARSR"/>
    <property type="match status" value="1"/>
</dbReference>
<dbReference type="Pfam" id="PF12840">
    <property type="entry name" value="HTH_20"/>
    <property type="match status" value="1"/>
</dbReference>
<keyword evidence="3" id="KW-1185">Reference proteome</keyword>
<dbReference type="PROSITE" id="PS50987">
    <property type="entry name" value="HTH_ARSR_2"/>
    <property type="match status" value="1"/>
</dbReference>
<dbReference type="SMART" id="SM00418">
    <property type="entry name" value="HTH_ARSR"/>
    <property type="match status" value="1"/>
</dbReference>
<evidence type="ECO:0000313" key="3">
    <source>
        <dbReference type="Proteomes" id="UP000199423"/>
    </source>
</evidence>
<dbReference type="InterPro" id="IPR036388">
    <property type="entry name" value="WH-like_DNA-bd_sf"/>
</dbReference>
<gene>
    <name evidence="2" type="ORF">SAMN04488557_2436</name>
</gene>
<dbReference type="PANTHER" id="PTHR38600">
    <property type="entry name" value="TRANSCRIPTIONAL REGULATORY PROTEIN"/>
    <property type="match status" value="1"/>
</dbReference>
<name>A0A1I7NJL9_9HYPH</name>
<dbReference type="AlphaFoldDB" id="A0A1I7NJL9"/>
<dbReference type="Proteomes" id="UP000199423">
    <property type="component" value="Unassembled WGS sequence"/>
</dbReference>
<dbReference type="PANTHER" id="PTHR38600:SF2">
    <property type="entry name" value="SLL0088 PROTEIN"/>
    <property type="match status" value="1"/>
</dbReference>
<dbReference type="InterPro" id="IPR036390">
    <property type="entry name" value="WH_DNA-bd_sf"/>
</dbReference>
<dbReference type="SUPFAM" id="SSF46785">
    <property type="entry name" value="Winged helix' DNA-binding domain"/>
    <property type="match status" value="1"/>
</dbReference>
<proteinExistence type="predicted"/>
<dbReference type="PRINTS" id="PR00778">
    <property type="entry name" value="HTHARSR"/>
</dbReference>
<dbReference type="EMBL" id="FPCH01000002">
    <property type="protein sequence ID" value="SFV34838.1"/>
    <property type="molecule type" value="Genomic_DNA"/>
</dbReference>
<dbReference type="InterPro" id="IPR011991">
    <property type="entry name" value="ArsR-like_HTH"/>
</dbReference>
<accession>A0A1I7NJL9</accession>
<evidence type="ECO:0000259" key="1">
    <source>
        <dbReference type="PROSITE" id="PS50987"/>
    </source>
</evidence>
<organism evidence="2 3">
    <name type="scientific">Hyphomicrobium facile</name>
    <dbReference type="NCBI Taxonomy" id="51670"/>
    <lineage>
        <taxon>Bacteria</taxon>
        <taxon>Pseudomonadati</taxon>
        <taxon>Pseudomonadota</taxon>
        <taxon>Alphaproteobacteria</taxon>
        <taxon>Hyphomicrobiales</taxon>
        <taxon>Hyphomicrobiaceae</taxon>
        <taxon>Hyphomicrobium</taxon>
    </lineage>
</organism>
<dbReference type="InterPro" id="IPR001845">
    <property type="entry name" value="HTH_ArsR_DNA-bd_dom"/>
</dbReference>
<evidence type="ECO:0000313" key="2">
    <source>
        <dbReference type="EMBL" id="SFV34838.1"/>
    </source>
</evidence>
<dbReference type="STRING" id="51670.SAMN04488557_2436"/>
<protein>
    <submittedName>
        <fullName evidence="2">DNA-binding transcriptional regulator, ArsR family</fullName>
    </submittedName>
</protein>
<dbReference type="NCBIfam" id="NF033788">
    <property type="entry name" value="HTH_metalloreg"/>
    <property type="match status" value="1"/>
</dbReference>
<sequence length="128" mass="14613">MWGGSRSARIEDMMHSASTQPEIDQIFRALSDPTRRDVVERLSAGQASVSELAAPYAMALPSFVEHLRVLEGCGLVTSRKKGRVRTYSLAPQQLKFAEDWLGRQRRLWEGRLDRLDAYLLKLKKEKPQ</sequence>